<dbReference type="STRING" id="927664.SAMN05421780_10858"/>
<evidence type="ECO:0008006" key="5">
    <source>
        <dbReference type="Google" id="ProtNLM"/>
    </source>
</evidence>
<name>A0A1I1L4J1_9BACT</name>
<dbReference type="Gene3D" id="1.20.1270.60">
    <property type="entry name" value="Arfaptin homology (AH) domain/BAR domain"/>
    <property type="match status" value="1"/>
</dbReference>
<dbReference type="OrthoDB" id="1117657at2"/>
<feature type="region of interest" description="Disordered" evidence="1">
    <location>
        <begin position="36"/>
        <end position="65"/>
    </location>
</feature>
<organism evidence="3 4">
    <name type="scientific">Flexibacter flexilis DSM 6793</name>
    <dbReference type="NCBI Taxonomy" id="927664"/>
    <lineage>
        <taxon>Bacteria</taxon>
        <taxon>Pseudomonadati</taxon>
        <taxon>Bacteroidota</taxon>
        <taxon>Cytophagia</taxon>
        <taxon>Cytophagales</taxon>
        <taxon>Flexibacteraceae</taxon>
        <taxon>Flexibacter</taxon>
    </lineage>
</organism>
<feature type="chain" id="PRO_5011475342" description="Adhesin domain-containing protein" evidence="2">
    <location>
        <begin position="27"/>
        <end position="521"/>
    </location>
</feature>
<reference evidence="3 4" key="1">
    <citation type="submission" date="2016-10" db="EMBL/GenBank/DDBJ databases">
        <authorList>
            <person name="de Groot N.N."/>
        </authorList>
    </citation>
    <scope>NUCLEOTIDE SEQUENCE [LARGE SCALE GENOMIC DNA]</scope>
    <source>
        <strain evidence="3 4">DSM 6793</strain>
    </source>
</reference>
<proteinExistence type="predicted"/>
<feature type="compositionally biased region" description="Low complexity" evidence="1">
    <location>
        <begin position="43"/>
        <end position="54"/>
    </location>
</feature>
<dbReference type="AlphaFoldDB" id="A0A1I1L4J1"/>
<keyword evidence="2" id="KW-0732">Signal</keyword>
<dbReference type="Proteomes" id="UP000199514">
    <property type="component" value="Unassembled WGS sequence"/>
</dbReference>
<dbReference type="RefSeq" id="WP_091513807.1">
    <property type="nucleotide sequence ID" value="NZ_FOLE01000008.1"/>
</dbReference>
<evidence type="ECO:0000313" key="3">
    <source>
        <dbReference type="EMBL" id="SFC67949.1"/>
    </source>
</evidence>
<dbReference type="EMBL" id="FOLE01000008">
    <property type="protein sequence ID" value="SFC67949.1"/>
    <property type="molecule type" value="Genomic_DNA"/>
</dbReference>
<protein>
    <recommendedName>
        <fullName evidence="5">Adhesin domain-containing protein</fullName>
    </recommendedName>
</protein>
<sequence length="521" mass="58621">MKTSFYKILIATVLAFSVLPNTVSLAQNNAEQEALRAEKEAQRQMQEAQRQLQEAQRKLKEAQRQAAAAQRQAAVAQKQAEKAKAAAKPPAVPPVPPASKSKSRVDVTVEEDGQTWNWTWDADDFESKIERLGTKLERAFEGFGEGMEGFGDDMERAGDKIARAFENGSVEFERSLNDADRKSGRSRWGVNDVSQKRTVSFKANASDVQKLSITNKYGKVHINTSDRQDISIETEIIAHASNEATAKNLLQGVDVQQYTKDKIMYLNTIITKQNTNRRNEYKGMEINYTVTIPKNLSVQVNNSFGDVYLATFTGSSDVNVSYGSVKFDQLLGNDNRVKVSFGTAMADYIRQGKLDVSYSTLRLQKAGSLDMKTDFSTLDLDDMQTIILNSRYDNIDIDNIDVLRGKAAFTKISLDKLYEELDMKVQYCDNFEVGEVSRKFRKIDLDSKFGSIDLDFDENATFDLDSHFQFGDLRVDRDFVKMTVSERRPNNNTYRGTVGKGTPTSVVKIRSQYGDAHIDTK</sequence>
<dbReference type="InterPro" id="IPR027267">
    <property type="entry name" value="AH/BAR_dom_sf"/>
</dbReference>
<evidence type="ECO:0000313" key="4">
    <source>
        <dbReference type="Proteomes" id="UP000199514"/>
    </source>
</evidence>
<gene>
    <name evidence="3" type="ORF">SAMN05421780_10858</name>
</gene>
<accession>A0A1I1L4J1</accession>
<evidence type="ECO:0000256" key="1">
    <source>
        <dbReference type="SAM" id="MobiDB-lite"/>
    </source>
</evidence>
<feature type="region of interest" description="Disordered" evidence="1">
    <location>
        <begin position="78"/>
        <end position="106"/>
    </location>
</feature>
<feature type="signal peptide" evidence="2">
    <location>
        <begin position="1"/>
        <end position="26"/>
    </location>
</feature>
<keyword evidence="4" id="KW-1185">Reference proteome</keyword>
<evidence type="ECO:0000256" key="2">
    <source>
        <dbReference type="SAM" id="SignalP"/>
    </source>
</evidence>